<keyword evidence="1" id="KW-0812">Transmembrane</keyword>
<name>A0ABQ7SGN4_PHRPL</name>
<dbReference type="Proteomes" id="UP000826234">
    <property type="component" value="Unassembled WGS sequence"/>
</dbReference>
<keyword evidence="1" id="KW-0472">Membrane</keyword>
<gene>
    <name evidence="2" type="ORF">JD844_027569</name>
</gene>
<sequence>MIVILKLAFCLRAIEVKIFGETTAGTHEEKKVGPGVLQAIQNYVMKSVTYLCVLKVMPKILTINILTKALMIIIAAIQMKEHSSYLSF</sequence>
<keyword evidence="3" id="KW-1185">Reference proteome</keyword>
<evidence type="ECO:0000313" key="2">
    <source>
        <dbReference type="EMBL" id="KAH0616460.1"/>
    </source>
</evidence>
<keyword evidence="1" id="KW-1133">Transmembrane helix</keyword>
<evidence type="ECO:0000313" key="3">
    <source>
        <dbReference type="Proteomes" id="UP000826234"/>
    </source>
</evidence>
<reference evidence="2 3" key="1">
    <citation type="journal article" date="2022" name="Gigascience">
        <title>A chromosome-level genome assembly and annotation of the desert horned lizard, Phrynosoma platyrhinos, provides insight into chromosomal rearrangements among reptiles.</title>
        <authorList>
            <person name="Koochekian N."/>
            <person name="Ascanio A."/>
            <person name="Farleigh K."/>
            <person name="Card D.C."/>
            <person name="Schield D.R."/>
            <person name="Castoe T.A."/>
            <person name="Jezkova T."/>
        </authorList>
    </citation>
    <scope>NUCLEOTIDE SEQUENCE [LARGE SCALE GENOMIC DNA]</scope>
    <source>
        <strain evidence="2">NK-2021</strain>
    </source>
</reference>
<feature type="transmembrane region" description="Helical" evidence="1">
    <location>
        <begin position="60"/>
        <end position="79"/>
    </location>
</feature>
<organism evidence="2 3">
    <name type="scientific">Phrynosoma platyrhinos</name>
    <name type="common">Desert horned lizard</name>
    <dbReference type="NCBI Taxonomy" id="52577"/>
    <lineage>
        <taxon>Eukaryota</taxon>
        <taxon>Metazoa</taxon>
        <taxon>Chordata</taxon>
        <taxon>Craniata</taxon>
        <taxon>Vertebrata</taxon>
        <taxon>Euteleostomi</taxon>
        <taxon>Lepidosauria</taxon>
        <taxon>Squamata</taxon>
        <taxon>Bifurcata</taxon>
        <taxon>Unidentata</taxon>
        <taxon>Episquamata</taxon>
        <taxon>Toxicofera</taxon>
        <taxon>Iguania</taxon>
        <taxon>Phrynosomatidae</taxon>
        <taxon>Phrynosomatinae</taxon>
        <taxon>Phrynosoma</taxon>
    </lineage>
</organism>
<dbReference type="EMBL" id="JAIPUX010005290">
    <property type="protein sequence ID" value="KAH0616460.1"/>
    <property type="molecule type" value="Genomic_DNA"/>
</dbReference>
<protein>
    <submittedName>
        <fullName evidence="2">Uncharacterized protein</fullName>
    </submittedName>
</protein>
<comment type="caution">
    <text evidence="2">The sequence shown here is derived from an EMBL/GenBank/DDBJ whole genome shotgun (WGS) entry which is preliminary data.</text>
</comment>
<proteinExistence type="predicted"/>
<accession>A0ABQ7SGN4</accession>
<evidence type="ECO:0000256" key="1">
    <source>
        <dbReference type="SAM" id="Phobius"/>
    </source>
</evidence>